<feature type="domain" description="Cas6b N-terminal" evidence="2">
    <location>
        <begin position="6"/>
        <end position="103"/>
    </location>
</feature>
<dbReference type="Pfam" id="PF17955">
    <property type="entry name" value="Cas6b_N"/>
    <property type="match status" value="1"/>
</dbReference>
<protein>
    <submittedName>
        <fullName evidence="3">Uncharacterized protein</fullName>
    </submittedName>
</protein>
<organism evidence="3">
    <name type="scientific">termite gut metagenome</name>
    <dbReference type="NCBI Taxonomy" id="433724"/>
    <lineage>
        <taxon>unclassified sequences</taxon>
        <taxon>metagenomes</taxon>
        <taxon>organismal metagenomes</taxon>
    </lineage>
</organism>
<comment type="caution">
    <text evidence="3">The sequence shown here is derived from an EMBL/GenBank/DDBJ whole genome shotgun (WGS) entry which is preliminary data.</text>
</comment>
<feature type="domain" description="Cas6b C-terminal" evidence="1">
    <location>
        <begin position="109"/>
        <end position="221"/>
    </location>
</feature>
<evidence type="ECO:0000313" key="3">
    <source>
        <dbReference type="EMBL" id="KAA6312770.1"/>
    </source>
</evidence>
<accession>A0A5J4PV49</accession>
<gene>
    <name evidence="3" type="ORF">EZS27_036352</name>
</gene>
<dbReference type="InterPro" id="IPR041528">
    <property type="entry name" value="Cas6b_N"/>
</dbReference>
<proteinExistence type="predicted"/>
<evidence type="ECO:0000259" key="2">
    <source>
        <dbReference type="Pfam" id="PF17955"/>
    </source>
</evidence>
<name>A0A5J4PV49_9ZZZZ</name>
<reference evidence="3" key="1">
    <citation type="submission" date="2019-03" db="EMBL/GenBank/DDBJ databases">
        <title>Single cell metagenomics reveals metabolic interactions within the superorganism composed of flagellate Streblomastix strix and complex community of Bacteroidetes bacteria on its surface.</title>
        <authorList>
            <person name="Treitli S.C."/>
            <person name="Kolisko M."/>
            <person name="Husnik F."/>
            <person name="Keeling P."/>
            <person name="Hampl V."/>
        </authorList>
    </citation>
    <scope>NUCLEOTIDE SEQUENCE</scope>
    <source>
        <strain evidence="3">STM</strain>
    </source>
</reference>
<dbReference type="EMBL" id="SNRY01006359">
    <property type="protein sequence ID" value="KAA6312770.1"/>
    <property type="molecule type" value="Genomic_DNA"/>
</dbReference>
<evidence type="ECO:0000259" key="1">
    <source>
        <dbReference type="Pfam" id="PF17262"/>
    </source>
</evidence>
<dbReference type="AlphaFoldDB" id="A0A5J4PV49"/>
<dbReference type="Pfam" id="PF17262">
    <property type="entry name" value="Cas6b_C"/>
    <property type="match status" value="1"/>
</dbReference>
<sequence length="228" mass="26203">MDFTRILVIQFKNNISGNEIPFFRGAVIHALNEKANVLFHNHQEEKFRYSYPLIQYKKIQGRAAIVCINEGTEAVGQFFSACNFTFRLRDREVEMEIDSVKPQQFLVQVWDSVFHYCIRKWLPLNSENYQKYNEMEGIGEKTAFMERILIGNILSFAKGIGVRLDKEVICKLTGLRNYGLVDCKGVKLMAFDGEFRCNASLPDFIGIGKNTSVGFGIITKVNNKKSYK</sequence>
<dbReference type="InterPro" id="IPR020209">
    <property type="entry name" value="Cas6b_C"/>
</dbReference>